<evidence type="ECO:0000256" key="1">
    <source>
        <dbReference type="SAM" id="MobiDB-lite"/>
    </source>
</evidence>
<evidence type="ECO:0000313" key="2">
    <source>
        <dbReference type="EMBL" id="PLT44595.1"/>
    </source>
</evidence>
<reference evidence="2 3" key="1">
    <citation type="submission" date="2017-05" db="EMBL/GenBank/DDBJ databases">
        <title>Functional genome analysis of Paenibacillus pasadenensis strain R16: insights on endophytic life style and antifungal activity.</title>
        <authorList>
            <person name="Passera A."/>
            <person name="Marcolungo L."/>
            <person name="Casati P."/>
            <person name="Brasca M."/>
            <person name="Quaglino F."/>
            <person name="Delledonne M."/>
        </authorList>
    </citation>
    <scope>NUCLEOTIDE SEQUENCE [LARGE SCALE GENOMIC DNA]</scope>
    <source>
        <strain evidence="2 3">R16</strain>
    </source>
</reference>
<dbReference type="Proteomes" id="UP000234789">
    <property type="component" value="Unassembled WGS sequence"/>
</dbReference>
<sequence length="169" mass="18633">MAIAALQGTALHEQHEADSRTVERSERFERVDSPGVHDGSLPLPFRSSRPPFSSLTKYYLHIQGTLDSLGPANRLSPRIQGTLDSLLPADRLSPRIQGTLGSLLPADRLFPRIQGTLGSLLPANRLIQLLREGAIESESIRTASRRRSEHQLAALRQPRRCSSAQRLSA</sequence>
<keyword evidence="3" id="KW-1185">Reference proteome</keyword>
<gene>
    <name evidence="2" type="ORF">B8V81_3026</name>
</gene>
<evidence type="ECO:0000313" key="3">
    <source>
        <dbReference type="Proteomes" id="UP000234789"/>
    </source>
</evidence>
<name>A0A2N5N2P0_9BACL</name>
<comment type="caution">
    <text evidence="2">The sequence shown here is derived from an EMBL/GenBank/DDBJ whole genome shotgun (WGS) entry which is preliminary data.</text>
</comment>
<accession>A0A2N5N2P0</accession>
<dbReference type="EMBL" id="NFEZ01000004">
    <property type="protein sequence ID" value="PLT44595.1"/>
    <property type="molecule type" value="Genomic_DNA"/>
</dbReference>
<feature type="compositionally biased region" description="Basic and acidic residues" evidence="1">
    <location>
        <begin position="12"/>
        <end position="32"/>
    </location>
</feature>
<organism evidence="2 3">
    <name type="scientific">Paenibacillus pasadenensis</name>
    <dbReference type="NCBI Taxonomy" id="217090"/>
    <lineage>
        <taxon>Bacteria</taxon>
        <taxon>Bacillati</taxon>
        <taxon>Bacillota</taxon>
        <taxon>Bacilli</taxon>
        <taxon>Bacillales</taxon>
        <taxon>Paenibacillaceae</taxon>
        <taxon>Paenibacillus</taxon>
    </lineage>
</organism>
<feature type="compositionally biased region" description="Polar residues" evidence="1">
    <location>
        <begin position="160"/>
        <end position="169"/>
    </location>
</feature>
<dbReference type="AlphaFoldDB" id="A0A2N5N2P0"/>
<proteinExistence type="predicted"/>
<protein>
    <submittedName>
        <fullName evidence="2">Uncharacterized protein</fullName>
    </submittedName>
</protein>
<feature type="region of interest" description="Disordered" evidence="1">
    <location>
        <begin position="7"/>
        <end position="44"/>
    </location>
</feature>
<feature type="region of interest" description="Disordered" evidence="1">
    <location>
        <begin position="146"/>
        <end position="169"/>
    </location>
</feature>